<name>A0ABW3DCC7_9BACL</name>
<keyword evidence="1" id="KW-0805">Transcription regulation</keyword>
<keyword evidence="2" id="KW-0238">DNA-binding</keyword>
<dbReference type="Pfam" id="PF12833">
    <property type="entry name" value="HTH_18"/>
    <property type="match status" value="1"/>
</dbReference>
<dbReference type="PROSITE" id="PS00041">
    <property type="entry name" value="HTH_ARAC_FAMILY_1"/>
    <property type="match status" value="1"/>
</dbReference>
<dbReference type="InterPro" id="IPR009057">
    <property type="entry name" value="Homeodomain-like_sf"/>
</dbReference>
<dbReference type="EMBL" id="JBHTIU010000041">
    <property type="protein sequence ID" value="MFD0870239.1"/>
    <property type="molecule type" value="Genomic_DNA"/>
</dbReference>
<reference evidence="6" key="1">
    <citation type="journal article" date="2019" name="Int. J. Syst. Evol. Microbiol.">
        <title>The Global Catalogue of Microorganisms (GCM) 10K type strain sequencing project: providing services to taxonomists for standard genome sequencing and annotation.</title>
        <authorList>
            <consortium name="The Broad Institute Genomics Platform"/>
            <consortium name="The Broad Institute Genome Sequencing Center for Infectious Disease"/>
            <person name="Wu L."/>
            <person name="Ma J."/>
        </authorList>
    </citation>
    <scope>NUCLEOTIDE SEQUENCE [LARGE SCALE GENOMIC DNA]</scope>
    <source>
        <strain evidence="6">CCUG 57263</strain>
    </source>
</reference>
<dbReference type="InterPro" id="IPR046532">
    <property type="entry name" value="DUF6597"/>
</dbReference>
<sequence length="279" mass="32545">MNSNQSSIPDTVRPSLGVLNFREGTKRFFELTRYPPSEDIGYFVKHFWMVRWDLSGQPPYLQQVVPNPCVNMVVEKNRTLIYGAAKHKFSRLLEGKDMVFGVKFKPGGFYPFAKRPISRLTGRFIRLESIFNVETESFEEQILSQDSPEKMVELAEALIRRNLPDRDEKVVRINQIIDRIQADRGITKVDQVCDGFQINIRKLQRMFGQYVGVSPKWVIKLYRLQNAAETLDQGRAPDWLDLSLKLGYYDQSHFIRDFRSIIGKTPEEFLTESKETMEH</sequence>
<proteinExistence type="predicted"/>
<dbReference type="SUPFAM" id="SSF46689">
    <property type="entry name" value="Homeodomain-like"/>
    <property type="match status" value="1"/>
</dbReference>
<keyword evidence="3" id="KW-0804">Transcription</keyword>
<dbReference type="SMART" id="SM00342">
    <property type="entry name" value="HTH_ARAC"/>
    <property type="match status" value="1"/>
</dbReference>
<dbReference type="PROSITE" id="PS01124">
    <property type="entry name" value="HTH_ARAC_FAMILY_2"/>
    <property type="match status" value="1"/>
</dbReference>
<evidence type="ECO:0000256" key="1">
    <source>
        <dbReference type="ARBA" id="ARBA00023015"/>
    </source>
</evidence>
<dbReference type="PANTHER" id="PTHR46796">
    <property type="entry name" value="HTH-TYPE TRANSCRIPTIONAL ACTIVATOR RHAS-RELATED"/>
    <property type="match status" value="1"/>
</dbReference>
<dbReference type="InterPro" id="IPR018060">
    <property type="entry name" value="HTH_AraC"/>
</dbReference>
<dbReference type="RefSeq" id="WP_379288818.1">
    <property type="nucleotide sequence ID" value="NZ_JBHTIU010000041.1"/>
</dbReference>
<dbReference type="PANTHER" id="PTHR46796:SF13">
    <property type="entry name" value="HTH-TYPE TRANSCRIPTIONAL ACTIVATOR RHAS"/>
    <property type="match status" value="1"/>
</dbReference>
<feature type="domain" description="HTH araC/xylS-type" evidence="4">
    <location>
        <begin position="171"/>
        <end position="272"/>
    </location>
</feature>
<evidence type="ECO:0000256" key="3">
    <source>
        <dbReference type="ARBA" id="ARBA00023163"/>
    </source>
</evidence>
<dbReference type="InterPro" id="IPR050204">
    <property type="entry name" value="AraC_XylS_family_regulators"/>
</dbReference>
<dbReference type="Gene3D" id="1.10.10.60">
    <property type="entry name" value="Homeodomain-like"/>
    <property type="match status" value="1"/>
</dbReference>
<keyword evidence="6" id="KW-1185">Reference proteome</keyword>
<evidence type="ECO:0000259" key="4">
    <source>
        <dbReference type="PROSITE" id="PS01124"/>
    </source>
</evidence>
<gene>
    <name evidence="5" type="ORF">ACFQ03_13840</name>
</gene>
<evidence type="ECO:0000313" key="5">
    <source>
        <dbReference type="EMBL" id="MFD0870239.1"/>
    </source>
</evidence>
<dbReference type="Pfam" id="PF20240">
    <property type="entry name" value="DUF6597"/>
    <property type="match status" value="1"/>
</dbReference>
<accession>A0ABW3DCC7</accession>
<evidence type="ECO:0000256" key="2">
    <source>
        <dbReference type="ARBA" id="ARBA00023125"/>
    </source>
</evidence>
<comment type="caution">
    <text evidence="5">The sequence shown here is derived from an EMBL/GenBank/DDBJ whole genome shotgun (WGS) entry which is preliminary data.</text>
</comment>
<protein>
    <submittedName>
        <fullName evidence="5">DUF6597 domain-containing transcriptional factor</fullName>
    </submittedName>
</protein>
<dbReference type="Proteomes" id="UP001597120">
    <property type="component" value="Unassembled WGS sequence"/>
</dbReference>
<evidence type="ECO:0000313" key="6">
    <source>
        <dbReference type="Proteomes" id="UP001597120"/>
    </source>
</evidence>
<dbReference type="InterPro" id="IPR018062">
    <property type="entry name" value="HTH_AraC-typ_CS"/>
</dbReference>
<organism evidence="5 6">
    <name type="scientific">Paenibacillus residui</name>
    <dbReference type="NCBI Taxonomy" id="629724"/>
    <lineage>
        <taxon>Bacteria</taxon>
        <taxon>Bacillati</taxon>
        <taxon>Bacillota</taxon>
        <taxon>Bacilli</taxon>
        <taxon>Bacillales</taxon>
        <taxon>Paenibacillaceae</taxon>
        <taxon>Paenibacillus</taxon>
    </lineage>
</organism>